<feature type="transmembrane region" description="Helical" evidence="4">
    <location>
        <begin position="206"/>
        <end position="229"/>
    </location>
</feature>
<feature type="transmembrane region" description="Helical" evidence="4">
    <location>
        <begin position="328"/>
        <end position="350"/>
    </location>
</feature>
<proteinExistence type="predicted"/>
<evidence type="ECO:0000313" key="6">
    <source>
        <dbReference type="Proteomes" id="UP000649768"/>
    </source>
</evidence>
<dbReference type="InterPro" id="IPR011701">
    <property type="entry name" value="MFS"/>
</dbReference>
<evidence type="ECO:0000256" key="1">
    <source>
        <dbReference type="ARBA" id="ARBA00022692"/>
    </source>
</evidence>
<feature type="transmembrane region" description="Helical" evidence="4">
    <location>
        <begin position="163"/>
        <end position="181"/>
    </location>
</feature>
<dbReference type="Pfam" id="PF07690">
    <property type="entry name" value="MFS_1"/>
    <property type="match status" value="1"/>
</dbReference>
<feature type="transmembrane region" description="Helical" evidence="4">
    <location>
        <begin position="241"/>
        <end position="259"/>
    </location>
</feature>
<keyword evidence="3 4" id="KW-0472">Membrane</keyword>
<feature type="transmembrane region" description="Helical" evidence="4">
    <location>
        <begin position="9"/>
        <end position="31"/>
    </location>
</feature>
<name>A0ABR9BJY4_9GAMM</name>
<comment type="caution">
    <text evidence="5">The sequence shown here is derived from an EMBL/GenBank/DDBJ whole genome shotgun (WGS) entry which is preliminary data.</text>
</comment>
<feature type="transmembrane region" description="Helical" evidence="4">
    <location>
        <begin position="70"/>
        <end position="87"/>
    </location>
</feature>
<feature type="transmembrane region" description="Helical" evidence="4">
    <location>
        <begin position="289"/>
        <end position="307"/>
    </location>
</feature>
<protein>
    <submittedName>
        <fullName evidence="5">MFS transporter</fullName>
    </submittedName>
</protein>
<accession>A0ABR9BJY4</accession>
<dbReference type="Gene3D" id="1.20.1250.20">
    <property type="entry name" value="MFS general substrate transporter like domains"/>
    <property type="match status" value="1"/>
</dbReference>
<feature type="transmembrane region" description="Helical" evidence="4">
    <location>
        <begin position="135"/>
        <end position="157"/>
    </location>
</feature>
<keyword evidence="2 4" id="KW-1133">Transmembrane helix</keyword>
<evidence type="ECO:0000256" key="3">
    <source>
        <dbReference type="ARBA" id="ARBA00023136"/>
    </source>
</evidence>
<sequence length="390" mass="43256">MNSTLFKTYLLLAFSVFLDMSIQIVMIWKILEITSSTVYMGMIVSIGAVTPFILSKIIKKKDIFYKKSTITTLRAIFFACMATVLYFNATGLIYIIFMIAVFSSCNMVCSINTFEVKNSSFVKRKLIEASKASRVLQTTIQFGAFFGALFGGWYLKAMGFESFIYYIAVMSVLLSVSYLFVSDVDKEETETEASNQQALSGKRERFIIQVALSVLTGLHIGAFNTFVPVYYQLFREWGPDILGFASGLAGIGALCAALLPQNKHVYLLSAVLLLVGDIGLFLMDMPYLSVLFCFCIGYAVNSVRITSRTEILKSDAAQSDVNSAISHSNYLFYIVSGTIPMLVTMVLTYFSFSSQAYGISLILVGVFSAVVIMLLTRSKKVITLEGAYEK</sequence>
<reference evidence="5 6" key="1">
    <citation type="submission" date="2020-09" db="EMBL/GenBank/DDBJ databases">
        <title>Photobacterium sp. CAU 1568 isolated from sand of Sido Beach.</title>
        <authorList>
            <person name="Kim W."/>
        </authorList>
    </citation>
    <scope>NUCLEOTIDE SEQUENCE [LARGE SCALE GENOMIC DNA]</scope>
    <source>
        <strain evidence="5 6">CAU 1568</strain>
    </source>
</reference>
<keyword evidence="1 4" id="KW-0812">Transmembrane</keyword>
<feature type="transmembrane region" description="Helical" evidence="4">
    <location>
        <begin position="37"/>
        <end position="58"/>
    </location>
</feature>
<feature type="transmembrane region" description="Helical" evidence="4">
    <location>
        <begin position="356"/>
        <end position="375"/>
    </location>
</feature>
<dbReference type="RefSeq" id="WP_192015637.1">
    <property type="nucleotide sequence ID" value="NZ_JACYTP010000004.1"/>
</dbReference>
<evidence type="ECO:0000256" key="4">
    <source>
        <dbReference type="SAM" id="Phobius"/>
    </source>
</evidence>
<dbReference type="InterPro" id="IPR036259">
    <property type="entry name" value="MFS_trans_sf"/>
</dbReference>
<gene>
    <name evidence="5" type="ORF">IFO68_09290</name>
</gene>
<evidence type="ECO:0000256" key="2">
    <source>
        <dbReference type="ARBA" id="ARBA00022989"/>
    </source>
</evidence>
<dbReference type="Proteomes" id="UP000649768">
    <property type="component" value="Unassembled WGS sequence"/>
</dbReference>
<evidence type="ECO:0000313" key="5">
    <source>
        <dbReference type="EMBL" id="MBD8512883.1"/>
    </source>
</evidence>
<dbReference type="EMBL" id="JACYTP010000004">
    <property type="protein sequence ID" value="MBD8512883.1"/>
    <property type="molecule type" value="Genomic_DNA"/>
</dbReference>
<dbReference type="SUPFAM" id="SSF103473">
    <property type="entry name" value="MFS general substrate transporter"/>
    <property type="match status" value="1"/>
</dbReference>
<keyword evidence="6" id="KW-1185">Reference proteome</keyword>
<organism evidence="5 6">
    <name type="scientific">Photobacterium arenosum</name>
    <dbReference type="NCBI Taxonomy" id="2774143"/>
    <lineage>
        <taxon>Bacteria</taxon>
        <taxon>Pseudomonadati</taxon>
        <taxon>Pseudomonadota</taxon>
        <taxon>Gammaproteobacteria</taxon>
        <taxon>Vibrionales</taxon>
        <taxon>Vibrionaceae</taxon>
        <taxon>Photobacterium</taxon>
    </lineage>
</organism>